<evidence type="ECO:0000313" key="2">
    <source>
        <dbReference type="EMBL" id="CAK9045617.1"/>
    </source>
</evidence>
<feature type="compositionally biased region" description="Basic residues" evidence="1">
    <location>
        <begin position="123"/>
        <end position="136"/>
    </location>
</feature>
<feature type="compositionally biased region" description="Low complexity" evidence="1">
    <location>
        <begin position="1"/>
        <end position="15"/>
    </location>
</feature>
<dbReference type="EMBL" id="CAXAMM010019396">
    <property type="protein sequence ID" value="CAK9045617.1"/>
    <property type="molecule type" value="Genomic_DNA"/>
</dbReference>
<name>A0ABP0M4E6_9DINO</name>
<protein>
    <submittedName>
        <fullName evidence="2">Uncharacterized protein</fullName>
    </submittedName>
</protein>
<sequence length="262" mass="26647">GDAGGARRAGVPAGRAGNGAGQGRVPGGPARGDGGRAAASASGGIRGAVGAGGAGAGRCEGGGGPCRSTACCQGVEHARQDGGAAGARAQQRLQAAGGGRQGEAHGGEVGWVPRAPRQARASGTRRKTSHQRKTREHGRAASAGARVCAPSQRRIAGVDCEGDRVAEAACTGRPGTYGEKSCDAWRSAQRARFFPRRDGRDCHRGTAQDLGDCRREARTPVGRCGQQDPTPGASLGPSCGPDWAYQAANCRHQRQGEPYFFL</sequence>
<feature type="compositionally biased region" description="Gly residues" evidence="1">
    <location>
        <begin position="16"/>
        <end position="32"/>
    </location>
</feature>
<comment type="caution">
    <text evidence="2">The sequence shown here is derived from an EMBL/GenBank/DDBJ whole genome shotgun (WGS) entry which is preliminary data.</text>
</comment>
<feature type="non-terminal residue" evidence="2">
    <location>
        <position position="1"/>
    </location>
</feature>
<organism evidence="2 3">
    <name type="scientific">Durusdinium trenchii</name>
    <dbReference type="NCBI Taxonomy" id="1381693"/>
    <lineage>
        <taxon>Eukaryota</taxon>
        <taxon>Sar</taxon>
        <taxon>Alveolata</taxon>
        <taxon>Dinophyceae</taxon>
        <taxon>Suessiales</taxon>
        <taxon>Symbiodiniaceae</taxon>
        <taxon>Durusdinium</taxon>
    </lineage>
</organism>
<proteinExistence type="predicted"/>
<evidence type="ECO:0000313" key="3">
    <source>
        <dbReference type="Proteomes" id="UP001642464"/>
    </source>
</evidence>
<reference evidence="2 3" key="1">
    <citation type="submission" date="2024-02" db="EMBL/GenBank/DDBJ databases">
        <authorList>
            <person name="Chen Y."/>
            <person name="Shah S."/>
            <person name="Dougan E. K."/>
            <person name="Thang M."/>
            <person name="Chan C."/>
        </authorList>
    </citation>
    <scope>NUCLEOTIDE SEQUENCE [LARGE SCALE GENOMIC DNA]</scope>
</reference>
<gene>
    <name evidence="2" type="ORF">SCF082_LOCUS25771</name>
</gene>
<keyword evidence="3" id="KW-1185">Reference proteome</keyword>
<accession>A0ABP0M4E6</accession>
<feature type="compositionally biased region" description="Low complexity" evidence="1">
    <location>
        <begin position="86"/>
        <end position="95"/>
    </location>
</feature>
<dbReference type="Proteomes" id="UP001642464">
    <property type="component" value="Unassembled WGS sequence"/>
</dbReference>
<evidence type="ECO:0000256" key="1">
    <source>
        <dbReference type="SAM" id="MobiDB-lite"/>
    </source>
</evidence>
<feature type="non-terminal residue" evidence="2">
    <location>
        <position position="262"/>
    </location>
</feature>
<feature type="region of interest" description="Disordered" evidence="1">
    <location>
        <begin position="83"/>
        <end position="147"/>
    </location>
</feature>
<feature type="region of interest" description="Disordered" evidence="1">
    <location>
        <begin position="1"/>
        <end position="42"/>
    </location>
</feature>